<reference evidence="2" key="1">
    <citation type="submission" date="2008-12" db="EMBL/GenBank/DDBJ databases">
        <title>Medicago truncatula full length cdna cloning project.</title>
        <authorList>
            <person name="Moskal W."/>
            <person name="Chan A."/>
            <person name="Cheung F."/>
            <person name="Xiao Y."/>
            <person name="Town C.D."/>
        </authorList>
    </citation>
    <scope>NUCLEOTIDE SEQUENCE</scope>
</reference>
<proteinExistence type="evidence at transcript level"/>
<evidence type="ECO:0008006" key="3">
    <source>
        <dbReference type="Google" id="ProtNLM"/>
    </source>
</evidence>
<feature type="non-terminal residue" evidence="2">
    <location>
        <position position="1"/>
    </location>
</feature>
<sequence>PRRTRIKLDAFLLTFSLLSSTIPIQISKTPSCRVIISISLLCKQTKVSANNAY</sequence>
<accession>B7FG23</accession>
<feature type="chain" id="PRO_5002855044" description="Transmembrane protein" evidence="1">
    <location>
        <begin position="22"/>
        <end position="53"/>
    </location>
</feature>
<evidence type="ECO:0000313" key="2">
    <source>
        <dbReference type="EMBL" id="ACJ83634.1"/>
    </source>
</evidence>
<protein>
    <recommendedName>
        <fullName evidence="3">Transmembrane protein</fullName>
    </recommendedName>
</protein>
<keyword evidence="1" id="KW-0732">Signal</keyword>
<dbReference type="AlphaFoldDB" id="B7FG23"/>
<evidence type="ECO:0000256" key="1">
    <source>
        <dbReference type="SAM" id="SignalP"/>
    </source>
</evidence>
<name>B7FG23_MEDTR</name>
<dbReference type="EMBL" id="BT050967">
    <property type="protein sequence ID" value="ACJ83634.1"/>
    <property type="molecule type" value="mRNA"/>
</dbReference>
<organism evidence="2">
    <name type="scientific">Medicago truncatula</name>
    <name type="common">Barrel medic</name>
    <name type="synonym">Medicago tribuloides</name>
    <dbReference type="NCBI Taxonomy" id="3880"/>
    <lineage>
        <taxon>Eukaryota</taxon>
        <taxon>Viridiplantae</taxon>
        <taxon>Streptophyta</taxon>
        <taxon>Embryophyta</taxon>
        <taxon>Tracheophyta</taxon>
        <taxon>Spermatophyta</taxon>
        <taxon>Magnoliopsida</taxon>
        <taxon>eudicotyledons</taxon>
        <taxon>Gunneridae</taxon>
        <taxon>Pentapetalae</taxon>
        <taxon>rosids</taxon>
        <taxon>fabids</taxon>
        <taxon>Fabales</taxon>
        <taxon>Fabaceae</taxon>
        <taxon>Papilionoideae</taxon>
        <taxon>50 kb inversion clade</taxon>
        <taxon>NPAAA clade</taxon>
        <taxon>Hologalegina</taxon>
        <taxon>IRL clade</taxon>
        <taxon>Trifolieae</taxon>
        <taxon>Medicago</taxon>
    </lineage>
</organism>
<feature type="signal peptide" evidence="1">
    <location>
        <begin position="1"/>
        <end position="21"/>
    </location>
</feature>